<dbReference type="Gene3D" id="3.30.1330.60">
    <property type="entry name" value="OmpA-like domain"/>
    <property type="match status" value="1"/>
</dbReference>
<keyword evidence="1" id="KW-0732">Signal</keyword>
<organism evidence="3 4">
    <name type="scientific">Falsiporphyromonas endometrii</name>
    <dbReference type="NCBI Taxonomy" id="1387297"/>
    <lineage>
        <taxon>Bacteria</taxon>
        <taxon>Pseudomonadati</taxon>
        <taxon>Bacteroidota</taxon>
        <taxon>Bacteroidia</taxon>
        <taxon>Bacteroidales</taxon>
        <taxon>Porphyromonadaceae</taxon>
        <taxon>Falsiporphyromonas</taxon>
    </lineage>
</organism>
<keyword evidence="4" id="KW-1185">Reference proteome</keyword>
<sequence length="469" mass="53509">MKRIIYIIFSAILLSGLSLTAQEPIATPTKLSYAKVAKERSKDGKMLTISYEVDVPKGAVKCQQAVLAFPRLVSRDGKQQIDLESFAVMGKVRYKSYSRNVALGNDTRMPLVSTVHKVPYKHLYTFQFPYEKWMAKSDFVVSEQIFGCAQCPKGELAGAINLPDIVTFSKDDYRYSFVEPKAVREKRLEEKFESKVTFPCAQSRLDAAFENNRDELKRLSDFVKKSLSYEGATMDKVVIEGFASPEGSAEGNKRLSENRSLALSNYVISKFPALRKVSNMSVNGFGEDWNGLVKVLKESRPSYAEAMLGIIDKYPNVQARKAALKSYDGCRPYIEMVRDYYPQLRRTTFTMGYAVRFFADQELERIFNNSPQLLSHHELYKLAQQRISKGKSPLEVYQKAYELYQDDRVAALNYANAILKYGKGNYAKVLEILEPYKEMREAMMPRAIALNETGRQQEAEQIFLELTQK</sequence>
<accession>A0ABV9K754</accession>
<feature type="domain" description="DUF3868" evidence="2">
    <location>
        <begin position="7"/>
        <end position="104"/>
    </location>
</feature>
<dbReference type="InterPro" id="IPR036737">
    <property type="entry name" value="OmpA-like_sf"/>
</dbReference>
<feature type="signal peptide" evidence="1">
    <location>
        <begin position="1"/>
        <end position="21"/>
    </location>
</feature>
<dbReference type="Pfam" id="PF12984">
    <property type="entry name" value="DUF3868"/>
    <property type="match status" value="1"/>
</dbReference>
<dbReference type="InterPro" id="IPR024480">
    <property type="entry name" value="DUF3868"/>
</dbReference>
<evidence type="ECO:0000313" key="3">
    <source>
        <dbReference type="EMBL" id="MFC4665491.1"/>
    </source>
</evidence>
<proteinExistence type="predicted"/>
<dbReference type="SUPFAM" id="SSF103088">
    <property type="entry name" value="OmpA-like"/>
    <property type="match status" value="1"/>
</dbReference>
<feature type="chain" id="PRO_5047460810" evidence="1">
    <location>
        <begin position="22"/>
        <end position="469"/>
    </location>
</feature>
<gene>
    <name evidence="3" type="ORF">ACFO3G_02515</name>
</gene>
<evidence type="ECO:0000259" key="2">
    <source>
        <dbReference type="Pfam" id="PF12984"/>
    </source>
</evidence>
<evidence type="ECO:0000256" key="1">
    <source>
        <dbReference type="SAM" id="SignalP"/>
    </source>
</evidence>
<name>A0ABV9K754_9PORP</name>
<reference evidence="4" key="1">
    <citation type="journal article" date="2019" name="Int. J. Syst. Evol. Microbiol.">
        <title>The Global Catalogue of Microorganisms (GCM) 10K type strain sequencing project: providing services to taxonomists for standard genome sequencing and annotation.</title>
        <authorList>
            <consortium name="The Broad Institute Genomics Platform"/>
            <consortium name="The Broad Institute Genome Sequencing Center for Infectious Disease"/>
            <person name="Wu L."/>
            <person name="Ma J."/>
        </authorList>
    </citation>
    <scope>NUCLEOTIDE SEQUENCE [LARGE SCALE GENOMIC DNA]</scope>
    <source>
        <strain evidence="4">CGMCC 4.7357</strain>
    </source>
</reference>
<protein>
    <submittedName>
        <fullName evidence="3">DUF3868 domain-containing protein</fullName>
    </submittedName>
</protein>
<dbReference type="RefSeq" id="WP_380077675.1">
    <property type="nucleotide sequence ID" value="NZ_JBHSGO010000044.1"/>
</dbReference>
<dbReference type="EMBL" id="JBHSGO010000044">
    <property type="protein sequence ID" value="MFC4665491.1"/>
    <property type="molecule type" value="Genomic_DNA"/>
</dbReference>
<evidence type="ECO:0000313" key="4">
    <source>
        <dbReference type="Proteomes" id="UP001596020"/>
    </source>
</evidence>
<dbReference type="Proteomes" id="UP001596020">
    <property type="component" value="Unassembled WGS sequence"/>
</dbReference>
<comment type="caution">
    <text evidence="3">The sequence shown here is derived from an EMBL/GenBank/DDBJ whole genome shotgun (WGS) entry which is preliminary data.</text>
</comment>